<accession>A0A934IR50</accession>
<gene>
    <name evidence="3" type="ORF">JCR33_12585</name>
</gene>
<organism evidence="3 4">
    <name type="scientific">Acuticoccus mangrovi</name>
    <dbReference type="NCBI Taxonomy" id="2796142"/>
    <lineage>
        <taxon>Bacteria</taxon>
        <taxon>Pseudomonadati</taxon>
        <taxon>Pseudomonadota</taxon>
        <taxon>Alphaproteobacteria</taxon>
        <taxon>Hyphomicrobiales</taxon>
        <taxon>Amorphaceae</taxon>
        <taxon>Acuticoccus</taxon>
    </lineage>
</organism>
<feature type="region of interest" description="Disordered" evidence="1">
    <location>
        <begin position="72"/>
        <end position="182"/>
    </location>
</feature>
<evidence type="ECO:0000256" key="2">
    <source>
        <dbReference type="SAM" id="SignalP"/>
    </source>
</evidence>
<feature type="compositionally biased region" description="Basic and acidic residues" evidence="1">
    <location>
        <begin position="107"/>
        <end position="123"/>
    </location>
</feature>
<evidence type="ECO:0000313" key="3">
    <source>
        <dbReference type="EMBL" id="MBJ3776535.1"/>
    </source>
</evidence>
<evidence type="ECO:0008006" key="5">
    <source>
        <dbReference type="Google" id="ProtNLM"/>
    </source>
</evidence>
<dbReference type="RefSeq" id="WP_198882430.1">
    <property type="nucleotide sequence ID" value="NZ_JAEKJA010000009.1"/>
</dbReference>
<proteinExistence type="predicted"/>
<protein>
    <recommendedName>
        <fullName evidence="5">DUF3035 domain-containing protein</fullName>
    </recommendedName>
</protein>
<dbReference type="PROSITE" id="PS51257">
    <property type="entry name" value="PROKAR_LIPOPROTEIN"/>
    <property type="match status" value="1"/>
</dbReference>
<dbReference type="EMBL" id="JAEKJA010000009">
    <property type="protein sequence ID" value="MBJ3776535.1"/>
    <property type="molecule type" value="Genomic_DNA"/>
</dbReference>
<reference evidence="3" key="1">
    <citation type="submission" date="2020-12" db="EMBL/GenBank/DDBJ databases">
        <title>Bacterial taxonomy.</title>
        <authorList>
            <person name="Pan X."/>
        </authorList>
    </citation>
    <scope>NUCLEOTIDE SEQUENCE</scope>
    <source>
        <strain evidence="3">B2012</strain>
    </source>
</reference>
<feature type="signal peptide" evidence="2">
    <location>
        <begin position="1"/>
        <end position="20"/>
    </location>
</feature>
<evidence type="ECO:0000313" key="4">
    <source>
        <dbReference type="Proteomes" id="UP000609531"/>
    </source>
</evidence>
<feature type="compositionally biased region" description="Basic and acidic residues" evidence="1">
    <location>
        <begin position="72"/>
        <end position="81"/>
    </location>
</feature>
<keyword evidence="4" id="KW-1185">Reference proteome</keyword>
<feature type="chain" id="PRO_5037336224" description="DUF3035 domain-containing protein" evidence="2">
    <location>
        <begin position="21"/>
        <end position="182"/>
    </location>
</feature>
<dbReference type="AlphaFoldDB" id="A0A934IR50"/>
<dbReference type="Proteomes" id="UP000609531">
    <property type="component" value="Unassembled WGS sequence"/>
</dbReference>
<keyword evidence="2" id="KW-0732">Signal</keyword>
<name>A0A934IR50_9HYPH</name>
<evidence type="ECO:0000256" key="1">
    <source>
        <dbReference type="SAM" id="MobiDB-lite"/>
    </source>
</evidence>
<sequence>MLRSSLATSVIATLALVACSADPGAPLIPTPERMASVSPSQVAPVRADGFPNILADPATAPGLVRPAARNEADQADLEARGRQLAAATRGLAGPSNAAALAARGRQHVADAKREIEAGARPQEEAPPPSEVEIPTGSEKPESLAEEADLDTTDPVRKVAPDFMEPPDIGPSFDDGLLEQQDD</sequence>
<comment type="caution">
    <text evidence="3">The sequence shown here is derived from an EMBL/GenBank/DDBJ whole genome shotgun (WGS) entry which is preliminary data.</text>
</comment>